<evidence type="ECO:0000256" key="2">
    <source>
        <dbReference type="SAM" id="MobiDB-lite"/>
    </source>
</evidence>
<proteinExistence type="predicted"/>
<keyword evidence="4" id="KW-1185">Reference proteome</keyword>
<accession>A0ABU7HHI2</accession>
<protein>
    <submittedName>
        <fullName evidence="3">Uncharacterized protein</fullName>
    </submittedName>
</protein>
<dbReference type="Proteomes" id="UP001354227">
    <property type="component" value="Unassembled WGS sequence"/>
</dbReference>
<feature type="region of interest" description="Disordered" evidence="2">
    <location>
        <begin position="403"/>
        <end position="450"/>
    </location>
</feature>
<evidence type="ECO:0000256" key="1">
    <source>
        <dbReference type="SAM" id="Coils"/>
    </source>
</evidence>
<evidence type="ECO:0000313" key="4">
    <source>
        <dbReference type="Proteomes" id="UP001354227"/>
    </source>
</evidence>
<organism evidence="3 4">
    <name type="scientific">Pseudomonas carassii</name>
    <dbReference type="NCBI Taxonomy" id="3115855"/>
    <lineage>
        <taxon>Bacteria</taxon>
        <taxon>Pseudomonadati</taxon>
        <taxon>Pseudomonadota</taxon>
        <taxon>Gammaproteobacteria</taxon>
        <taxon>Pseudomonadales</taxon>
        <taxon>Pseudomonadaceae</taxon>
        <taxon>Pseudomonas</taxon>
    </lineage>
</organism>
<gene>
    <name evidence="3" type="ORF">V0R62_23525</name>
</gene>
<feature type="coiled-coil region" evidence="1">
    <location>
        <begin position="210"/>
        <end position="275"/>
    </location>
</feature>
<name>A0ABU7HHI2_9PSED</name>
<reference evidence="3" key="1">
    <citation type="submission" date="2024-01" db="EMBL/GenBank/DDBJ databases">
        <title>Unpublished Manusciprt.</title>
        <authorList>
            <person name="Duman M."/>
            <person name="Valdes E.G."/>
            <person name="Ajmi N."/>
            <person name="Altun S."/>
            <person name="Saticioglu I.B."/>
        </authorList>
    </citation>
    <scope>NUCLEOTIDE SEQUENCE</scope>
    <source>
        <strain evidence="3">137P</strain>
    </source>
</reference>
<feature type="compositionally biased region" description="Low complexity" evidence="2">
    <location>
        <begin position="413"/>
        <end position="426"/>
    </location>
</feature>
<dbReference type="RefSeq" id="WP_330105425.1">
    <property type="nucleotide sequence ID" value="NZ_JAZDCT010000042.1"/>
</dbReference>
<evidence type="ECO:0000313" key="3">
    <source>
        <dbReference type="EMBL" id="MEE1890646.1"/>
    </source>
</evidence>
<sequence>MTPITLVNALEHNSRQAEQTRRDAEQALYTQLDQEARLEDQITSKLGQIAALQLNIAPDQDLHTRQLFEQREYARANLIQALERVEHLIAAQLDKRQQVRSDLGQLDAQAQRLLDEDPAFAQLLEQLNAARQAEQQSDAGYEEIRNECANKLEGYKSNTLYRFLKACSYGTEQYRPYPFQRALDNYLARKVDFHVNYANEQTLLAMYTRNETQRQTLAQARQQLQAQHQQHLEKAREAAGMQALQAEEQELEVLLSEAKADASSLHAQLADFNQQRDPHLLQIRQSITDRLRARPLAELIIEAAKTPSPDDDVLVGDLQLLHARLREIQQPLRSLRDQSDNQRQRYDRAKTLEYALRDAHYRDPSHMYQLQQPIEQILDDYMRGQLEQSDVQRLLDEGRQFVSPQLPVDDRSNSASSHGSSFSTSGSFGGSGFSTSSSSGGGGFRTTNSF</sequence>
<keyword evidence="1" id="KW-0175">Coiled coil</keyword>
<dbReference type="EMBL" id="JAZDCT010000042">
    <property type="protein sequence ID" value="MEE1890646.1"/>
    <property type="molecule type" value="Genomic_DNA"/>
</dbReference>
<comment type="caution">
    <text evidence="3">The sequence shown here is derived from an EMBL/GenBank/DDBJ whole genome shotgun (WGS) entry which is preliminary data.</text>
</comment>